<dbReference type="SUPFAM" id="SSF161098">
    <property type="entry name" value="MetI-like"/>
    <property type="match status" value="1"/>
</dbReference>
<dbReference type="STRING" id="58343.AQJ46_08685"/>
<dbReference type="RefSeq" id="WP_057607980.1">
    <property type="nucleotide sequence ID" value="NZ_CP107731.1"/>
</dbReference>
<dbReference type="GO" id="GO:0005886">
    <property type="term" value="C:plasma membrane"/>
    <property type="evidence" value="ECO:0007669"/>
    <property type="project" value="UniProtKB-SubCell"/>
</dbReference>
<sequence>MTPLTLTADTTGRAAKARRTAWVPTLVLLLGALYCLIPIAWVVIAATKDRSELFSTFTFAPGSGFLQNLSDLTDYRDGIFWKWMANSAFYAGFGALLSAAVSAAGGYALGRFAFRGREAIFKMILAGVLVPSIVLAVPQYLLLSKLGMADSYWSMLLPSILSPYGVYLVRIYAAASVPAELMEAARMDGASEWRIFSRIAVPMMMPGLITVFLFQFVGIWNNFLLPYVMLADDEKFPITLGLYTLLAQGASQPALYTLVITGCLLAILPLIGLFLVIQRFWSLDLLSGSVKA</sequence>
<evidence type="ECO:0000313" key="11">
    <source>
        <dbReference type="Proteomes" id="UP000053669"/>
    </source>
</evidence>
<evidence type="ECO:0000256" key="2">
    <source>
        <dbReference type="ARBA" id="ARBA00022448"/>
    </source>
</evidence>
<feature type="transmembrane region" description="Helical" evidence="7">
    <location>
        <begin position="153"/>
        <end position="175"/>
    </location>
</feature>
<dbReference type="EMBL" id="JAUSZV010000005">
    <property type="protein sequence ID" value="MDQ0908419.1"/>
    <property type="molecule type" value="Genomic_DNA"/>
</dbReference>
<proteinExistence type="inferred from homology"/>
<dbReference type="CDD" id="cd06261">
    <property type="entry name" value="TM_PBP2"/>
    <property type="match status" value="1"/>
</dbReference>
<protein>
    <submittedName>
        <fullName evidence="10">Multiple sugar transport system permease protein</fullName>
    </submittedName>
    <submittedName>
        <fullName evidence="9">Sugar ABC transporter permease</fullName>
    </submittedName>
</protein>
<name>A0A117R670_9ACTN</name>
<feature type="transmembrane region" description="Helical" evidence="7">
    <location>
        <begin position="21"/>
        <end position="44"/>
    </location>
</feature>
<reference evidence="9 11" key="1">
    <citation type="submission" date="2015-10" db="EMBL/GenBank/DDBJ databases">
        <title>Draft genome sequence of Streptomyces canus DSM 40017, type strain for the species Streptomyces canus.</title>
        <authorList>
            <person name="Ruckert C."/>
            <person name="Winkler A."/>
            <person name="Kalinowski J."/>
            <person name="Kampfer P."/>
            <person name="Glaeser S."/>
        </authorList>
    </citation>
    <scope>NUCLEOTIDE SEQUENCE [LARGE SCALE GENOMIC DNA]</scope>
    <source>
        <strain evidence="9 11">DSM 40017</strain>
    </source>
</reference>
<evidence type="ECO:0000256" key="1">
    <source>
        <dbReference type="ARBA" id="ARBA00004651"/>
    </source>
</evidence>
<keyword evidence="10" id="KW-0762">Sugar transport</keyword>
<evidence type="ECO:0000256" key="5">
    <source>
        <dbReference type="ARBA" id="ARBA00022989"/>
    </source>
</evidence>
<dbReference type="Proteomes" id="UP000053669">
    <property type="component" value="Unassembled WGS sequence"/>
</dbReference>
<dbReference type="EMBL" id="LMWU01000007">
    <property type="protein sequence ID" value="KUN73275.1"/>
    <property type="molecule type" value="Genomic_DNA"/>
</dbReference>
<accession>A0A101PJS7</accession>
<evidence type="ECO:0000313" key="9">
    <source>
        <dbReference type="EMBL" id="KUN73275.1"/>
    </source>
</evidence>
<evidence type="ECO:0000313" key="10">
    <source>
        <dbReference type="EMBL" id="MDQ0908419.1"/>
    </source>
</evidence>
<dbReference type="PROSITE" id="PS50928">
    <property type="entry name" value="ABC_TM1"/>
    <property type="match status" value="1"/>
</dbReference>
<feature type="transmembrane region" description="Helical" evidence="7">
    <location>
        <begin position="121"/>
        <end position="141"/>
    </location>
</feature>
<dbReference type="InterPro" id="IPR000515">
    <property type="entry name" value="MetI-like"/>
</dbReference>
<dbReference type="AlphaFoldDB" id="A0A117R670"/>
<dbReference type="Proteomes" id="UP001234216">
    <property type="component" value="Unassembled WGS sequence"/>
</dbReference>
<evidence type="ECO:0000256" key="4">
    <source>
        <dbReference type="ARBA" id="ARBA00022692"/>
    </source>
</evidence>
<comment type="similarity">
    <text evidence="7">Belongs to the binding-protein-dependent transport system permease family.</text>
</comment>
<feature type="transmembrane region" description="Helical" evidence="7">
    <location>
        <begin position="195"/>
        <end position="220"/>
    </location>
</feature>
<feature type="transmembrane region" description="Helical" evidence="7">
    <location>
        <begin position="254"/>
        <end position="277"/>
    </location>
</feature>
<dbReference type="Pfam" id="PF00528">
    <property type="entry name" value="BPD_transp_1"/>
    <property type="match status" value="1"/>
</dbReference>
<gene>
    <name evidence="9" type="ORF">AQJ46_08685</name>
    <name evidence="10" type="ORF">QFZ22_004404</name>
</gene>
<keyword evidence="5 7" id="KW-1133">Transmembrane helix</keyword>
<keyword evidence="3" id="KW-1003">Cell membrane</keyword>
<evidence type="ECO:0000256" key="6">
    <source>
        <dbReference type="ARBA" id="ARBA00023136"/>
    </source>
</evidence>
<keyword evidence="6 7" id="KW-0472">Membrane</keyword>
<organism evidence="9 11">
    <name type="scientific">Streptomyces canus</name>
    <dbReference type="NCBI Taxonomy" id="58343"/>
    <lineage>
        <taxon>Bacteria</taxon>
        <taxon>Bacillati</taxon>
        <taxon>Actinomycetota</taxon>
        <taxon>Actinomycetes</taxon>
        <taxon>Kitasatosporales</taxon>
        <taxon>Streptomycetaceae</taxon>
        <taxon>Streptomyces</taxon>
        <taxon>Streptomyces aurantiacus group</taxon>
    </lineage>
</organism>
<evidence type="ECO:0000259" key="8">
    <source>
        <dbReference type="PROSITE" id="PS50928"/>
    </source>
</evidence>
<comment type="caution">
    <text evidence="9">The sequence shown here is derived from an EMBL/GenBank/DDBJ whole genome shotgun (WGS) entry which is preliminary data.</text>
</comment>
<evidence type="ECO:0000256" key="3">
    <source>
        <dbReference type="ARBA" id="ARBA00022475"/>
    </source>
</evidence>
<comment type="subcellular location">
    <subcellularLocation>
        <location evidence="1 7">Cell membrane</location>
        <topology evidence="1 7">Multi-pass membrane protein</topology>
    </subcellularLocation>
</comment>
<evidence type="ECO:0000256" key="7">
    <source>
        <dbReference type="RuleBase" id="RU363032"/>
    </source>
</evidence>
<keyword evidence="4 7" id="KW-0812">Transmembrane</keyword>
<feature type="domain" description="ABC transmembrane type-1" evidence="8">
    <location>
        <begin position="84"/>
        <end position="277"/>
    </location>
</feature>
<dbReference type="InterPro" id="IPR035906">
    <property type="entry name" value="MetI-like_sf"/>
</dbReference>
<feature type="transmembrane region" description="Helical" evidence="7">
    <location>
        <begin position="88"/>
        <end position="109"/>
    </location>
</feature>
<keyword evidence="2 7" id="KW-0813">Transport</keyword>
<dbReference type="Gene3D" id="1.10.3720.10">
    <property type="entry name" value="MetI-like"/>
    <property type="match status" value="1"/>
</dbReference>
<dbReference type="PANTHER" id="PTHR43744:SF12">
    <property type="entry name" value="ABC TRANSPORTER PERMEASE PROTEIN MG189-RELATED"/>
    <property type="match status" value="1"/>
</dbReference>
<dbReference type="PANTHER" id="PTHR43744">
    <property type="entry name" value="ABC TRANSPORTER PERMEASE PROTEIN MG189-RELATED-RELATED"/>
    <property type="match status" value="1"/>
</dbReference>
<reference evidence="10" key="2">
    <citation type="submission" date="2023-07" db="EMBL/GenBank/DDBJ databases">
        <title>Comparative genomics of wheat-associated soil bacteria to identify genetic determinants of phenazine resistance.</title>
        <authorList>
            <person name="Mouncey N."/>
        </authorList>
    </citation>
    <scope>NUCLEOTIDE SEQUENCE</scope>
    <source>
        <strain evidence="10">V4I22</strain>
    </source>
</reference>
<dbReference type="GO" id="GO:0055085">
    <property type="term" value="P:transmembrane transport"/>
    <property type="evidence" value="ECO:0007669"/>
    <property type="project" value="InterPro"/>
</dbReference>
<accession>A0A117R670</accession>